<accession>A0A4V2RES4</accession>
<comment type="caution">
    <text evidence="2">The sequence shown here is derived from an EMBL/GenBank/DDBJ whole genome shotgun (WGS) entry which is preliminary data.</text>
</comment>
<feature type="region of interest" description="Disordered" evidence="1">
    <location>
        <begin position="83"/>
        <end position="116"/>
    </location>
</feature>
<evidence type="ECO:0000313" key="3">
    <source>
        <dbReference type="Proteomes" id="UP000295043"/>
    </source>
</evidence>
<name>A0A4V2RES4_9HYPH</name>
<sequence>MLRTLDIVLIVIMTGAATVTYTIKHQAENKLEQVRRLDAAIKLEEDTIDLLKADWALLTQPNRLERLVGAFAADLQLVPTPSTQLARPEELPMLKADVPPPEEGKDKKGKGTKDDGIAAVINADNIATGSVAR</sequence>
<dbReference type="Proteomes" id="UP000295043">
    <property type="component" value="Unassembled WGS sequence"/>
</dbReference>
<protein>
    <recommendedName>
        <fullName evidence="4">Cell division protein FtsL</fullName>
    </recommendedName>
</protein>
<dbReference type="EMBL" id="SLVU01000009">
    <property type="protein sequence ID" value="TCN29830.1"/>
    <property type="molecule type" value="Genomic_DNA"/>
</dbReference>
<feature type="compositionally biased region" description="Basic and acidic residues" evidence="1">
    <location>
        <begin position="102"/>
        <end position="116"/>
    </location>
</feature>
<dbReference type="AlphaFoldDB" id="A0A4V2RES4"/>
<proteinExistence type="predicted"/>
<organism evidence="2 3">
    <name type="scientific">Sinorhizobium americanum</name>
    <dbReference type="NCBI Taxonomy" id="194963"/>
    <lineage>
        <taxon>Bacteria</taxon>
        <taxon>Pseudomonadati</taxon>
        <taxon>Pseudomonadota</taxon>
        <taxon>Alphaproteobacteria</taxon>
        <taxon>Hyphomicrobiales</taxon>
        <taxon>Rhizobiaceae</taxon>
        <taxon>Sinorhizobium/Ensifer group</taxon>
        <taxon>Sinorhizobium</taxon>
    </lineage>
</organism>
<gene>
    <name evidence="2" type="ORF">EV184_109135</name>
</gene>
<evidence type="ECO:0008006" key="4">
    <source>
        <dbReference type="Google" id="ProtNLM"/>
    </source>
</evidence>
<dbReference type="RefSeq" id="WP_132076354.1">
    <property type="nucleotide sequence ID" value="NZ_SLVU01000009.1"/>
</dbReference>
<evidence type="ECO:0000313" key="2">
    <source>
        <dbReference type="EMBL" id="TCN29830.1"/>
    </source>
</evidence>
<evidence type="ECO:0000256" key="1">
    <source>
        <dbReference type="SAM" id="MobiDB-lite"/>
    </source>
</evidence>
<reference evidence="2 3" key="1">
    <citation type="submission" date="2019-03" db="EMBL/GenBank/DDBJ databases">
        <title>Genomic Encyclopedia of Type Strains, Phase IV (KMG-V): Genome sequencing to study the core and pangenomes of soil and plant-associated prokaryotes.</title>
        <authorList>
            <person name="Whitman W."/>
        </authorList>
    </citation>
    <scope>NUCLEOTIDE SEQUENCE [LARGE SCALE GENOMIC DNA]</scope>
    <source>
        <strain evidence="2 3">23C40</strain>
    </source>
</reference>